<comment type="similarity">
    <text evidence="1">Belongs to the thioesterase PaaI family.</text>
</comment>
<dbReference type="CDD" id="cd03443">
    <property type="entry name" value="PaaI_thioesterase"/>
    <property type="match status" value="1"/>
</dbReference>
<dbReference type="InterPro" id="IPR003736">
    <property type="entry name" value="PAAI_dom"/>
</dbReference>
<dbReference type="RefSeq" id="WP_007845926.1">
    <property type="nucleotide sequence ID" value="NZ_AKJY01000085.1"/>
</dbReference>
<gene>
    <name evidence="4" type="ORF">PMI13_03456</name>
</gene>
<accession>J3CCP4</accession>
<dbReference type="InterPro" id="IPR039298">
    <property type="entry name" value="ACOT13"/>
</dbReference>
<dbReference type="PANTHER" id="PTHR21660:SF1">
    <property type="entry name" value="ACYL-COENZYME A THIOESTERASE 13"/>
    <property type="match status" value="1"/>
</dbReference>
<dbReference type="EMBL" id="AKJY01000085">
    <property type="protein sequence ID" value="EJL68811.1"/>
    <property type="molecule type" value="Genomic_DNA"/>
</dbReference>
<organism evidence="4 5">
    <name type="scientific">Chryseobacterium populi</name>
    <dbReference type="NCBI Taxonomy" id="1144316"/>
    <lineage>
        <taxon>Bacteria</taxon>
        <taxon>Pseudomonadati</taxon>
        <taxon>Bacteroidota</taxon>
        <taxon>Flavobacteriia</taxon>
        <taxon>Flavobacteriales</taxon>
        <taxon>Weeksellaceae</taxon>
        <taxon>Chryseobacterium group</taxon>
        <taxon>Chryseobacterium</taxon>
    </lineage>
</organism>
<evidence type="ECO:0000256" key="2">
    <source>
        <dbReference type="ARBA" id="ARBA00022801"/>
    </source>
</evidence>
<evidence type="ECO:0000313" key="4">
    <source>
        <dbReference type="EMBL" id="EJL68811.1"/>
    </source>
</evidence>
<dbReference type="Proteomes" id="UP000007509">
    <property type="component" value="Unassembled WGS sequence"/>
</dbReference>
<proteinExistence type="inferred from homology"/>
<dbReference type="SUPFAM" id="SSF54637">
    <property type="entry name" value="Thioesterase/thiol ester dehydrase-isomerase"/>
    <property type="match status" value="1"/>
</dbReference>
<dbReference type="OrthoDB" id="9806185at2"/>
<sequence>MYNRIKESFDNQGLMKTFNAQLISVEKGAVRISCHFFEGLTQQHGFFHAGVATSIVDSACGYAALTMMEDNSEVLTVEFKVNFMKPANTDKLVAIGKVLQHGKTLTVCEGYVYDSSEMKLISKMTATMIRIKKMD</sequence>
<name>J3CCP4_9FLAO</name>
<dbReference type="InterPro" id="IPR029069">
    <property type="entry name" value="HotDog_dom_sf"/>
</dbReference>
<feature type="domain" description="Thioesterase" evidence="3">
    <location>
        <begin position="44"/>
        <end position="119"/>
    </location>
</feature>
<dbReference type="Pfam" id="PF03061">
    <property type="entry name" value="4HBT"/>
    <property type="match status" value="1"/>
</dbReference>
<dbReference type="PATRIC" id="fig|1144316.3.peg.3469"/>
<dbReference type="PANTHER" id="PTHR21660">
    <property type="entry name" value="THIOESTERASE SUPERFAMILY MEMBER-RELATED"/>
    <property type="match status" value="1"/>
</dbReference>
<dbReference type="AlphaFoldDB" id="J3CCP4"/>
<evidence type="ECO:0000313" key="5">
    <source>
        <dbReference type="Proteomes" id="UP000007509"/>
    </source>
</evidence>
<reference evidence="4 5" key="1">
    <citation type="journal article" date="2012" name="J. Bacteriol.">
        <title>Twenty-one genome sequences from Pseudomonas species and 19 genome sequences from diverse bacteria isolated from the rhizosphere and endosphere of Populus deltoides.</title>
        <authorList>
            <person name="Brown S.D."/>
            <person name="Utturkar S.M."/>
            <person name="Klingeman D.M."/>
            <person name="Johnson C.M."/>
            <person name="Martin S.L."/>
            <person name="Land M.L."/>
            <person name="Lu T.Y."/>
            <person name="Schadt C.W."/>
            <person name="Doktycz M.J."/>
            <person name="Pelletier D.A."/>
        </authorList>
    </citation>
    <scope>NUCLEOTIDE SEQUENCE [LARGE SCALE GENOMIC DNA]</scope>
    <source>
        <strain evidence="4 5">CF314</strain>
    </source>
</reference>
<dbReference type="NCBIfam" id="TIGR00369">
    <property type="entry name" value="unchar_dom_1"/>
    <property type="match status" value="1"/>
</dbReference>
<dbReference type="GO" id="GO:0047617">
    <property type="term" value="F:fatty acyl-CoA hydrolase activity"/>
    <property type="evidence" value="ECO:0007669"/>
    <property type="project" value="InterPro"/>
</dbReference>
<protein>
    <recommendedName>
        <fullName evidence="3">Thioesterase domain-containing protein</fullName>
    </recommendedName>
</protein>
<evidence type="ECO:0000256" key="1">
    <source>
        <dbReference type="ARBA" id="ARBA00008324"/>
    </source>
</evidence>
<keyword evidence="2" id="KW-0378">Hydrolase</keyword>
<dbReference type="Gene3D" id="3.10.129.10">
    <property type="entry name" value="Hotdog Thioesterase"/>
    <property type="match status" value="1"/>
</dbReference>
<evidence type="ECO:0000259" key="3">
    <source>
        <dbReference type="Pfam" id="PF03061"/>
    </source>
</evidence>
<dbReference type="InterPro" id="IPR006683">
    <property type="entry name" value="Thioestr_dom"/>
</dbReference>
<comment type="caution">
    <text evidence="4">The sequence shown here is derived from an EMBL/GenBank/DDBJ whole genome shotgun (WGS) entry which is preliminary data.</text>
</comment>
<keyword evidence="5" id="KW-1185">Reference proteome</keyword>